<dbReference type="EMBL" id="JADYXP020000011">
    <property type="protein sequence ID" value="KAL0114482.1"/>
    <property type="molecule type" value="Genomic_DNA"/>
</dbReference>
<feature type="region of interest" description="Disordered" evidence="1">
    <location>
        <begin position="50"/>
        <end position="70"/>
    </location>
</feature>
<feature type="signal peptide" evidence="2">
    <location>
        <begin position="1"/>
        <end position="15"/>
    </location>
</feature>
<evidence type="ECO:0000256" key="1">
    <source>
        <dbReference type="SAM" id="MobiDB-lite"/>
    </source>
</evidence>
<gene>
    <name evidence="3" type="ORF">PUN28_011623</name>
</gene>
<feature type="chain" id="PRO_5043486653" description="Secreted protein" evidence="2">
    <location>
        <begin position="16"/>
        <end position="99"/>
    </location>
</feature>
<sequence>MFYLLSLSLIIFSSSHSPPSRPPRISSTTTTTTRTIPPWTKWQRDTKIPDVEKKRARHSRAREVWEKRRRPARPVTRVTGYDNDFTLLGCRRSQPAACD</sequence>
<proteinExistence type="predicted"/>
<name>A0AAW2FG88_9HYME</name>
<accession>A0AAW2FG88</accession>
<protein>
    <recommendedName>
        <fullName evidence="5">Secreted protein</fullName>
    </recommendedName>
</protein>
<reference evidence="3 4" key="1">
    <citation type="submission" date="2023-03" db="EMBL/GenBank/DDBJ databases">
        <title>High recombination rates correlate with genetic variation in Cardiocondyla obscurior ants.</title>
        <authorList>
            <person name="Errbii M."/>
        </authorList>
    </citation>
    <scope>NUCLEOTIDE SEQUENCE [LARGE SCALE GENOMIC DNA]</scope>
    <source>
        <strain evidence="3">Alpha-2009</strain>
        <tissue evidence="3">Whole body</tissue>
    </source>
</reference>
<dbReference type="AlphaFoldDB" id="A0AAW2FG88"/>
<comment type="caution">
    <text evidence="3">The sequence shown here is derived from an EMBL/GenBank/DDBJ whole genome shotgun (WGS) entry which is preliminary data.</text>
</comment>
<keyword evidence="4" id="KW-1185">Reference proteome</keyword>
<evidence type="ECO:0000313" key="4">
    <source>
        <dbReference type="Proteomes" id="UP001430953"/>
    </source>
</evidence>
<evidence type="ECO:0000313" key="3">
    <source>
        <dbReference type="EMBL" id="KAL0114482.1"/>
    </source>
</evidence>
<keyword evidence="2" id="KW-0732">Signal</keyword>
<dbReference type="Proteomes" id="UP001430953">
    <property type="component" value="Unassembled WGS sequence"/>
</dbReference>
<evidence type="ECO:0000256" key="2">
    <source>
        <dbReference type="SAM" id="SignalP"/>
    </source>
</evidence>
<feature type="region of interest" description="Disordered" evidence="1">
    <location>
        <begin position="14"/>
        <end position="35"/>
    </location>
</feature>
<organism evidence="3 4">
    <name type="scientific">Cardiocondyla obscurior</name>
    <dbReference type="NCBI Taxonomy" id="286306"/>
    <lineage>
        <taxon>Eukaryota</taxon>
        <taxon>Metazoa</taxon>
        <taxon>Ecdysozoa</taxon>
        <taxon>Arthropoda</taxon>
        <taxon>Hexapoda</taxon>
        <taxon>Insecta</taxon>
        <taxon>Pterygota</taxon>
        <taxon>Neoptera</taxon>
        <taxon>Endopterygota</taxon>
        <taxon>Hymenoptera</taxon>
        <taxon>Apocrita</taxon>
        <taxon>Aculeata</taxon>
        <taxon>Formicoidea</taxon>
        <taxon>Formicidae</taxon>
        <taxon>Myrmicinae</taxon>
        <taxon>Cardiocondyla</taxon>
    </lineage>
</organism>
<evidence type="ECO:0008006" key="5">
    <source>
        <dbReference type="Google" id="ProtNLM"/>
    </source>
</evidence>